<proteinExistence type="predicted"/>
<keyword evidence="2" id="KW-1185">Reference proteome</keyword>
<dbReference type="PANTHER" id="PTHR46238">
    <property type="entry name" value="REVERSE TRANSCRIPTASE DOMAIN-CONTAINING PROTEIN"/>
    <property type="match status" value="1"/>
</dbReference>
<dbReference type="EMBL" id="JACXVP010000003">
    <property type="protein sequence ID" value="KAG5614068.1"/>
    <property type="molecule type" value="Genomic_DNA"/>
</dbReference>
<gene>
    <name evidence="1" type="ORF">H5410_013892</name>
</gene>
<name>A0A9J5ZPQ0_SOLCO</name>
<dbReference type="PANTHER" id="PTHR46238:SF8">
    <property type="entry name" value="ENDONUCLEASE_EXONUCLEASE_PHOSPHATASE DOMAIN-CONTAINING PROTEIN"/>
    <property type="match status" value="1"/>
</dbReference>
<dbReference type="AlphaFoldDB" id="A0A9J5ZPQ0"/>
<reference evidence="1 2" key="1">
    <citation type="submission" date="2020-09" db="EMBL/GenBank/DDBJ databases">
        <title>De no assembly of potato wild relative species, Solanum commersonii.</title>
        <authorList>
            <person name="Cho K."/>
        </authorList>
    </citation>
    <scope>NUCLEOTIDE SEQUENCE [LARGE SCALE GENOMIC DNA]</scope>
    <source>
        <strain evidence="1">LZ3.2</strain>
        <tissue evidence="1">Leaf</tissue>
    </source>
</reference>
<dbReference type="Proteomes" id="UP000824120">
    <property type="component" value="Chromosome 3"/>
</dbReference>
<evidence type="ECO:0000313" key="1">
    <source>
        <dbReference type="EMBL" id="KAG5614068.1"/>
    </source>
</evidence>
<organism evidence="1 2">
    <name type="scientific">Solanum commersonii</name>
    <name type="common">Commerson's wild potato</name>
    <name type="synonym">Commerson's nightshade</name>
    <dbReference type="NCBI Taxonomy" id="4109"/>
    <lineage>
        <taxon>Eukaryota</taxon>
        <taxon>Viridiplantae</taxon>
        <taxon>Streptophyta</taxon>
        <taxon>Embryophyta</taxon>
        <taxon>Tracheophyta</taxon>
        <taxon>Spermatophyta</taxon>
        <taxon>Magnoliopsida</taxon>
        <taxon>eudicotyledons</taxon>
        <taxon>Gunneridae</taxon>
        <taxon>Pentapetalae</taxon>
        <taxon>asterids</taxon>
        <taxon>lamiids</taxon>
        <taxon>Solanales</taxon>
        <taxon>Solanaceae</taxon>
        <taxon>Solanoideae</taxon>
        <taxon>Solaneae</taxon>
        <taxon>Solanum</taxon>
    </lineage>
</organism>
<evidence type="ECO:0000313" key="2">
    <source>
        <dbReference type="Proteomes" id="UP000824120"/>
    </source>
</evidence>
<accession>A0A9J5ZPQ0</accession>
<protein>
    <submittedName>
        <fullName evidence="1">Uncharacterized protein</fullName>
    </submittedName>
</protein>
<sequence>MVHEADVERLASSVLCKRNVPPRLKGKSYKEVFRLAMLYGAKCWSVKNSLARLEDESGSGQHCGQDEGDETEMVRKCEKEMDRCPEAVKKCERLAMTGMRRVEDMAHVQLIKDMTLDRRICED</sequence>
<comment type="caution">
    <text evidence="1">The sequence shown here is derived from an EMBL/GenBank/DDBJ whole genome shotgun (WGS) entry which is preliminary data.</text>
</comment>